<organism evidence="2 3">
    <name type="scientific">Plectus sambesii</name>
    <dbReference type="NCBI Taxonomy" id="2011161"/>
    <lineage>
        <taxon>Eukaryota</taxon>
        <taxon>Metazoa</taxon>
        <taxon>Ecdysozoa</taxon>
        <taxon>Nematoda</taxon>
        <taxon>Chromadorea</taxon>
        <taxon>Plectida</taxon>
        <taxon>Plectina</taxon>
        <taxon>Plectoidea</taxon>
        <taxon>Plectidae</taxon>
        <taxon>Plectus</taxon>
    </lineage>
</organism>
<feature type="compositionally biased region" description="Polar residues" evidence="1">
    <location>
        <begin position="179"/>
        <end position="191"/>
    </location>
</feature>
<feature type="compositionally biased region" description="Basic and acidic residues" evidence="1">
    <location>
        <begin position="518"/>
        <end position="535"/>
    </location>
</feature>
<keyword evidence="2" id="KW-1185">Reference proteome</keyword>
<feature type="region of interest" description="Disordered" evidence="1">
    <location>
        <begin position="500"/>
        <end position="563"/>
    </location>
</feature>
<name>A0A914V9B9_9BILA</name>
<feature type="compositionally biased region" description="Basic residues" evidence="1">
    <location>
        <begin position="80"/>
        <end position="94"/>
    </location>
</feature>
<feature type="compositionally biased region" description="Polar residues" evidence="1">
    <location>
        <begin position="227"/>
        <end position="241"/>
    </location>
</feature>
<sequence length="772" mass="85613">MIYERRTFYDRSQKERGSLAEYDNALRALAEDTCDIGFTLDDVLQDYYVLCQRSQEAITRIATKPTDTRHRSSCTARRSSPPKRLRGRRLHAQHKVIPADADGRSHLPKEEDNDYNALHTSESLQSDAQLQASVDVPANAEGLSLLPREEDVSLSPHPSRDISLLSSWDDSLPSLDCSTRLSSPLDSSTRHCQLARDDSLQSSPPPLPQDSPPLDSPSRDDLPPFVFTSQDISPSPPSSRDASLPSLDCSTRLSSLIDSSTRHSQPTRDDSLQSPPPAPSRNDSPSSQDDLLPSLDCSTRLCSPIDSSTQHGQLTRNDLLQSLPPLLSREDSPPLDSPSRDASPPSSSRDASPSPPPSSSNHSLSDRRSATPLLDRSLSPHPSRDTSLPSQPSWDDALRSSLPLSRGNWPSLNSPSRDDSQPLDSLLRNDSPPLNAPSRDDLPLPPSKLLVGRHCSSPPSLLDPTRHCSLSGLLDTFQHTPIFRPPPKLSFADCKTTTRCRRRRRGSTTWPPQSQDDSPPHDSRSRNDASTRDDVLPLPLLSSPSRDDSSPLDCSTHHRSPLQSNSLPLQLLWDDSLSLPPSPLDHSTRHCSTLDCSTRHRSPSWDDSLSSPPSRLLLRVRREPSMLKWEEKGVGYEEEQEEEEGRRPKLPQCYQSMLRPTDRAAPNLFLMRTPGSLSEEIPFLKLHQIYIYNDPLPSQYDTLSSPPSTLYDRSPMKSTTDRSAPMPSSDHAPLTNTPSSPITTHKPAYRDPDPTLDLTATPIVSVRRRRTS</sequence>
<feature type="region of interest" description="Disordered" evidence="1">
    <location>
        <begin position="702"/>
        <end position="772"/>
    </location>
</feature>
<dbReference type="AlphaFoldDB" id="A0A914V9B9"/>
<protein>
    <submittedName>
        <fullName evidence="3">Uncharacterized protein</fullName>
    </submittedName>
</protein>
<feature type="region of interest" description="Disordered" evidence="1">
    <location>
        <begin position="179"/>
        <end position="298"/>
    </location>
</feature>
<feature type="compositionally biased region" description="Polar residues" evidence="1">
    <location>
        <begin position="248"/>
        <end position="264"/>
    </location>
</feature>
<feature type="compositionally biased region" description="Basic and acidic residues" evidence="1">
    <location>
        <begin position="101"/>
        <end position="110"/>
    </location>
</feature>
<dbReference type="Proteomes" id="UP000887566">
    <property type="component" value="Unplaced"/>
</dbReference>
<feature type="compositionally biased region" description="Low complexity" evidence="1">
    <location>
        <begin position="283"/>
        <end position="296"/>
    </location>
</feature>
<accession>A0A914V9B9</accession>
<feature type="compositionally biased region" description="Low complexity" evidence="1">
    <location>
        <begin position="507"/>
        <end position="517"/>
    </location>
</feature>
<feature type="region of interest" description="Disordered" evidence="1">
    <location>
        <begin position="583"/>
        <end position="612"/>
    </location>
</feature>
<feature type="region of interest" description="Disordered" evidence="1">
    <location>
        <begin position="63"/>
        <end position="112"/>
    </location>
</feature>
<proteinExistence type="predicted"/>
<evidence type="ECO:0000313" key="2">
    <source>
        <dbReference type="Proteomes" id="UP000887566"/>
    </source>
</evidence>
<evidence type="ECO:0000313" key="3">
    <source>
        <dbReference type="WBParaSite" id="PSAMB.scaffold168size69872.g2899.t1"/>
    </source>
</evidence>
<feature type="region of interest" description="Disordered" evidence="1">
    <location>
        <begin position="324"/>
        <end position="451"/>
    </location>
</feature>
<reference evidence="3" key="1">
    <citation type="submission" date="2022-11" db="UniProtKB">
        <authorList>
            <consortium name="WormBaseParasite"/>
        </authorList>
    </citation>
    <scope>IDENTIFICATION</scope>
</reference>
<evidence type="ECO:0000256" key="1">
    <source>
        <dbReference type="SAM" id="MobiDB-lite"/>
    </source>
</evidence>
<feature type="compositionally biased region" description="Pro residues" evidence="1">
    <location>
        <begin position="203"/>
        <end position="215"/>
    </location>
</feature>
<feature type="compositionally biased region" description="Low complexity" evidence="1">
    <location>
        <begin position="340"/>
        <end position="352"/>
    </location>
</feature>
<dbReference type="WBParaSite" id="PSAMB.scaffold168size69872.g2899.t1">
    <property type="protein sequence ID" value="PSAMB.scaffold168size69872.g2899.t1"/>
    <property type="gene ID" value="PSAMB.scaffold168size69872.g2899"/>
</dbReference>
<feature type="compositionally biased region" description="Polar residues" evidence="1">
    <location>
        <begin position="734"/>
        <end position="743"/>
    </location>
</feature>